<feature type="region of interest" description="Disordered" evidence="1">
    <location>
        <begin position="1"/>
        <end position="53"/>
    </location>
</feature>
<accession>A0A7S2XEL1</accession>
<feature type="region of interest" description="Disordered" evidence="1">
    <location>
        <begin position="114"/>
        <end position="191"/>
    </location>
</feature>
<reference evidence="2" key="1">
    <citation type="submission" date="2021-01" db="EMBL/GenBank/DDBJ databases">
        <authorList>
            <person name="Corre E."/>
            <person name="Pelletier E."/>
            <person name="Niang G."/>
            <person name="Scheremetjew M."/>
            <person name="Finn R."/>
            <person name="Kale V."/>
            <person name="Holt S."/>
            <person name="Cochrane G."/>
            <person name="Meng A."/>
            <person name="Brown T."/>
            <person name="Cohen L."/>
        </authorList>
    </citation>
    <scope>NUCLEOTIDE SEQUENCE</scope>
    <source>
        <strain evidence="2">CCMP622</strain>
    </source>
</reference>
<sequence>MNETTMGHFHRQGSSSGGASSSLDELVNNLEQDQDQTTMRQDLEQGEEEGEDMASGGMMLGALEQETDKGRLPSVLQNVAMKRIDVLKNKILALQKQMDVDTAEMKRLQVFTGMDNTDPDAKASSQNDTSSSSNSSSTDAHHHHRHHRVSSNHTTAAAAAASNKTKTAATSKTAFNATTLNMGLHGKNKKN</sequence>
<feature type="compositionally biased region" description="Low complexity" evidence="1">
    <location>
        <begin position="13"/>
        <end position="22"/>
    </location>
</feature>
<feature type="compositionally biased region" description="Polar residues" evidence="1">
    <location>
        <begin position="29"/>
        <end position="40"/>
    </location>
</feature>
<feature type="compositionally biased region" description="Low complexity" evidence="1">
    <location>
        <begin position="123"/>
        <end position="138"/>
    </location>
</feature>
<feature type="compositionally biased region" description="Basic residues" evidence="1">
    <location>
        <begin position="141"/>
        <end position="150"/>
    </location>
</feature>
<gene>
    <name evidence="2" type="ORF">LSP00402_LOCUS12932</name>
</gene>
<protein>
    <submittedName>
        <fullName evidence="2">Uncharacterized protein</fullName>
    </submittedName>
</protein>
<dbReference type="AlphaFoldDB" id="A0A7S2XEL1"/>
<name>A0A7S2XEL1_9EUKA</name>
<evidence type="ECO:0000313" key="2">
    <source>
        <dbReference type="EMBL" id="CAD9768950.1"/>
    </source>
</evidence>
<feature type="compositionally biased region" description="Low complexity" evidence="1">
    <location>
        <begin position="151"/>
        <end position="179"/>
    </location>
</feature>
<evidence type="ECO:0000256" key="1">
    <source>
        <dbReference type="SAM" id="MobiDB-lite"/>
    </source>
</evidence>
<proteinExistence type="predicted"/>
<dbReference type="EMBL" id="HBHP01020741">
    <property type="protein sequence ID" value="CAD9768950.1"/>
    <property type="molecule type" value="Transcribed_RNA"/>
</dbReference>
<organism evidence="2">
    <name type="scientific">Lotharella oceanica</name>
    <dbReference type="NCBI Taxonomy" id="641309"/>
    <lineage>
        <taxon>Eukaryota</taxon>
        <taxon>Sar</taxon>
        <taxon>Rhizaria</taxon>
        <taxon>Cercozoa</taxon>
        <taxon>Chlorarachniophyceae</taxon>
        <taxon>Lotharella</taxon>
    </lineage>
</organism>